<dbReference type="Proteomes" id="UP001204376">
    <property type="component" value="Unassembled WGS sequence"/>
</dbReference>
<evidence type="ECO:0000313" key="2">
    <source>
        <dbReference type="EMBL" id="MCQ6957730.1"/>
    </source>
</evidence>
<keyword evidence="3" id="KW-1185">Reference proteome</keyword>
<organism evidence="2 3">
    <name type="scientific">Mucilaginibacter aquariorum</name>
    <dbReference type="NCBI Taxonomy" id="2967225"/>
    <lineage>
        <taxon>Bacteria</taxon>
        <taxon>Pseudomonadati</taxon>
        <taxon>Bacteroidota</taxon>
        <taxon>Sphingobacteriia</taxon>
        <taxon>Sphingobacteriales</taxon>
        <taxon>Sphingobacteriaceae</taxon>
        <taxon>Mucilaginibacter</taxon>
    </lineage>
</organism>
<protein>
    <recommendedName>
        <fullName evidence="4">DUF4138 domain-containing protein</fullName>
    </recommendedName>
</protein>
<evidence type="ECO:0008006" key="4">
    <source>
        <dbReference type="Google" id="ProtNLM"/>
    </source>
</evidence>
<name>A0ABT1SZE9_9SPHI</name>
<gene>
    <name evidence="2" type="ORF">NPE20_07170</name>
</gene>
<reference evidence="2 3" key="1">
    <citation type="submission" date="2022-07" db="EMBL/GenBank/DDBJ databases">
        <title>Mucilaginibacter sp. JC4.</title>
        <authorList>
            <person name="Le V."/>
            <person name="Ko S.-R."/>
            <person name="Ahn C.-Y."/>
            <person name="Oh H.-M."/>
        </authorList>
    </citation>
    <scope>NUCLEOTIDE SEQUENCE [LARGE SCALE GENOMIC DNA]</scope>
    <source>
        <strain evidence="2 3">JC4</strain>
    </source>
</reference>
<feature type="chain" id="PRO_5047371721" description="DUF4138 domain-containing protein" evidence="1">
    <location>
        <begin position="19"/>
        <end position="274"/>
    </location>
</feature>
<accession>A0ABT1SZE9</accession>
<dbReference type="RefSeq" id="WP_256537924.1">
    <property type="nucleotide sequence ID" value="NZ_JANHOH010000001.1"/>
</dbReference>
<evidence type="ECO:0000256" key="1">
    <source>
        <dbReference type="SAM" id="SignalP"/>
    </source>
</evidence>
<evidence type="ECO:0000313" key="3">
    <source>
        <dbReference type="Proteomes" id="UP001204376"/>
    </source>
</evidence>
<proteinExistence type="predicted"/>
<comment type="caution">
    <text evidence="2">The sequence shown here is derived from an EMBL/GenBank/DDBJ whole genome shotgun (WGS) entry which is preliminary data.</text>
</comment>
<dbReference type="EMBL" id="JANHOH010000001">
    <property type="protein sequence ID" value="MCQ6957730.1"/>
    <property type="molecule type" value="Genomic_DNA"/>
</dbReference>
<sequence length="274" mass="31234">MKKALIISFLLFSFLSQAQQITKHLAYRQTITSYQNKVIKLSYSKKYLNPDDSVFITKYTVYNISGKPYVYINANHNKKNRHITVDVVDAHGGIFSHIHTEEYDYQEPTEKYFGISGSYRALGGDKYPYQLSLYFPDAKHERVNVVITNATDYKVSNSPYVAYTLKDEMLPSKPPILSNGALKTNQNIKNPNGKVVTESSKILPDPLDGLKRKVVTTKLNKAEIFQYYLVFHEKSGGENHFYLPALSDGSDSCILVQLEKKGNLYLLKFSNQCD</sequence>
<feature type="signal peptide" evidence="1">
    <location>
        <begin position="1"/>
        <end position="18"/>
    </location>
</feature>
<keyword evidence="1" id="KW-0732">Signal</keyword>